<organism evidence="2 3">
    <name type="scientific">SAR92 clade bacterium</name>
    <dbReference type="NCBI Taxonomy" id="2315479"/>
    <lineage>
        <taxon>Bacteria</taxon>
        <taxon>Pseudomonadati</taxon>
        <taxon>Pseudomonadota</taxon>
        <taxon>Gammaproteobacteria</taxon>
        <taxon>Cellvibrionales</taxon>
        <taxon>Porticoccaceae</taxon>
        <taxon>SAR92 clade</taxon>
    </lineage>
</organism>
<evidence type="ECO:0000313" key="2">
    <source>
        <dbReference type="EMBL" id="RZO20798.1"/>
    </source>
</evidence>
<dbReference type="EMBL" id="SHBP01000003">
    <property type="protein sequence ID" value="RZO20798.1"/>
    <property type="molecule type" value="Genomic_DNA"/>
</dbReference>
<comment type="caution">
    <text evidence="2">The sequence shown here is derived from an EMBL/GenBank/DDBJ whole genome shotgun (WGS) entry which is preliminary data.</text>
</comment>
<evidence type="ECO:0000256" key="1">
    <source>
        <dbReference type="SAM" id="Phobius"/>
    </source>
</evidence>
<keyword evidence="1" id="KW-1133">Transmembrane helix</keyword>
<name>A0A520MHU0_9GAMM</name>
<dbReference type="AlphaFoldDB" id="A0A520MHU0"/>
<protein>
    <submittedName>
        <fullName evidence="2">Uncharacterized protein</fullName>
    </submittedName>
</protein>
<gene>
    <name evidence="2" type="ORF">EVB03_03555</name>
</gene>
<keyword evidence="1" id="KW-0472">Membrane</keyword>
<keyword evidence="1" id="KW-0812">Transmembrane</keyword>
<evidence type="ECO:0000313" key="3">
    <source>
        <dbReference type="Proteomes" id="UP000315889"/>
    </source>
</evidence>
<proteinExistence type="predicted"/>
<reference evidence="2 3" key="1">
    <citation type="submission" date="2019-02" db="EMBL/GenBank/DDBJ databases">
        <title>Prokaryotic population dynamics and viral predation in marine succession experiment using metagenomics: the confinement effect.</title>
        <authorList>
            <person name="Haro-Moreno J.M."/>
            <person name="Rodriguez-Valera F."/>
            <person name="Lopez-Perez M."/>
        </authorList>
    </citation>
    <scope>NUCLEOTIDE SEQUENCE [LARGE SCALE GENOMIC DNA]</scope>
    <source>
        <strain evidence="2">MED-G170</strain>
    </source>
</reference>
<dbReference type="Proteomes" id="UP000315889">
    <property type="component" value="Unassembled WGS sequence"/>
</dbReference>
<accession>A0A520MHU0</accession>
<feature type="transmembrane region" description="Helical" evidence="1">
    <location>
        <begin position="44"/>
        <end position="64"/>
    </location>
</feature>
<sequence>MSYILSALKKAERDRLREDPKELDDFASAHWDPYQPEPVKDKSWLKVTVVLVPLAVLIGIYFGGAELSQVEAPKIPSAMNDSIAKVVESSVLISDEPSQTIEMQPLPVDPLPIESETLAVPDLIIAGHMYLNQGSSSNRLFIGESSFREGDAIDSVWTLVVINSDSFMIRAGNRVETIPFR</sequence>